<protein>
    <submittedName>
        <fullName evidence="3">Fibronectin type III domain-containing protein</fullName>
    </submittedName>
</protein>
<keyword evidence="4" id="KW-1185">Reference proteome</keyword>
<dbReference type="PROSITE" id="PS50853">
    <property type="entry name" value="FN3"/>
    <property type="match status" value="1"/>
</dbReference>
<dbReference type="RefSeq" id="WP_378116880.1">
    <property type="nucleotide sequence ID" value="NZ_JBHRTF010000002.1"/>
</dbReference>
<dbReference type="Proteomes" id="UP001595555">
    <property type="component" value="Unassembled WGS sequence"/>
</dbReference>
<dbReference type="InterPro" id="IPR013783">
    <property type="entry name" value="Ig-like_fold"/>
</dbReference>
<dbReference type="Pfam" id="PF00041">
    <property type="entry name" value="fn3"/>
    <property type="match status" value="1"/>
</dbReference>
<evidence type="ECO:0000256" key="1">
    <source>
        <dbReference type="SAM" id="MobiDB-lite"/>
    </source>
</evidence>
<reference evidence="4" key="1">
    <citation type="journal article" date="2019" name="Int. J. Syst. Evol. Microbiol.">
        <title>The Global Catalogue of Microorganisms (GCM) 10K type strain sequencing project: providing services to taxonomists for standard genome sequencing and annotation.</title>
        <authorList>
            <consortium name="The Broad Institute Genomics Platform"/>
            <consortium name="The Broad Institute Genome Sequencing Center for Infectious Disease"/>
            <person name="Wu L."/>
            <person name="Ma J."/>
        </authorList>
    </citation>
    <scope>NUCLEOTIDE SEQUENCE [LARGE SCALE GENOMIC DNA]</scope>
    <source>
        <strain evidence="4">KCTC 52237</strain>
    </source>
</reference>
<name>A0ABV7FBS5_9GAMM</name>
<accession>A0ABV7FBS5</accession>
<feature type="region of interest" description="Disordered" evidence="1">
    <location>
        <begin position="1"/>
        <end position="91"/>
    </location>
</feature>
<dbReference type="SUPFAM" id="SSF49265">
    <property type="entry name" value="Fibronectin type III"/>
    <property type="match status" value="1"/>
</dbReference>
<dbReference type="EMBL" id="JBHRTF010000002">
    <property type="protein sequence ID" value="MFC3115016.1"/>
    <property type="molecule type" value="Genomic_DNA"/>
</dbReference>
<evidence type="ECO:0000259" key="2">
    <source>
        <dbReference type="PROSITE" id="PS50853"/>
    </source>
</evidence>
<dbReference type="Gene3D" id="2.60.40.10">
    <property type="entry name" value="Immunoglobulins"/>
    <property type="match status" value="1"/>
</dbReference>
<comment type="caution">
    <text evidence="3">The sequence shown here is derived from an EMBL/GenBank/DDBJ whole genome shotgun (WGS) entry which is preliminary data.</text>
</comment>
<feature type="domain" description="Fibronectin type-III" evidence="2">
    <location>
        <begin position="89"/>
        <end position="179"/>
    </location>
</feature>
<proteinExistence type="predicted"/>
<dbReference type="InterPro" id="IPR003961">
    <property type="entry name" value="FN3_dom"/>
</dbReference>
<organism evidence="3 4">
    <name type="scientific">Cellvibrio fontiphilus</name>
    <dbReference type="NCBI Taxonomy" id="1815559"/>
    <lineage>
        <taxon>Bacteria</taxon>
        <taxon>Pseudomonadati</taxon>
        <taxon>Pseudomonadota</taxon>
        <taxon>Gammaproteobacteria</taxon>
        <taxon>Cellvibrionales</taxon>
        <taxon>Cellvibrionaceae</taxon>
        <taxon>Cellvibrio</taxon>
    </lineage>
</organism>
<dbReference type="SMART" id="SM00060">
    <property type="entry name" value="FN3"/>
    <property type="match status" value="1"/>
</dbReference>
<feature type="compositionally biased region" description="Acidic residues" evidence="1">
    <location>
        <begin position="72"/>
        <end position="84"/>
    </location>
</feature>
<feature type="compositionally biased region" description="Gly residues" evidence="1">
    <location>
        <begin position="1"/>
        <end position="10"/>
    </location>
</feature>
<feature type="compositionally biased region" description="Low complexity" evidence="1">
    <location>
        <begin position="11"/>
        <end position="68"/>
    </location>
</feature>
<gene>
    <name evidence="3" type="ORF">ACFODX_05545</name>
</gene>
<feature type="region of interest" description="Disordered" evidence="1">
    <location>
        <begin position="210"/>
        <end position="237"/>
    </location>
</feature>
<dbReference type="InterPro" id="IPR036116">
    <property type="entry name" value="FN3_sf"/>
</dbReference>
<sequence length="324" mass="33361">MSACGGGGTEAQGSASSQPIAAASSTPIVTTSPSASPSSTSKSSSSRAASSIRSSTAMSSSIAISSTANGEFPDDSAFPEDDSNSTDLPPSTPKALRLLAVTAHNALLSWDASTDDVGLSRYEIRRDGIAISTTTASNLEFEDTNLKANTYYTYTVRAIDIVGNRSNFSNSLIVKTTASGSIASSSKSSAQSSKSQSSTSLTSSSLATTSASSSIQPSSSSGSSSSSGAPSSASNSSVAANGNLRVTWNIPSQRENGTYLELEEISGYEIRYKPSNSSSYISEIISSNTTTQLVRPDFTSNTIVLIAAIDTNGLYSRFIQLTPK</sequence>
<dbReference type="CDD" id="cd00063">
    <property type="entry name" value="FN3"/>
    <property type="match status" value="1"/>
</dbReference>
<evidence type="ECO:0000313" key="4">
    <source>
        <dbReference type="Proteomes" id="UP001595555"/>
    </source>
</evidence>
<evidence type="ECO:0000313" key="3">
    <source>
        <dbReference type="EMBL" id="MFC3115016.1"/>
    </source>
</evidence>